<dbReference type="GO" id="GO:0006355">
    <property type="term" value="P:regulation of DNA-templated transcription"/>
    <property type="evidence" value="ECO:0007669"/>
    <property type="project" value="InterPro"/>
</dbReference>
<evidence type="ECO:0000259" key="6">
    <source>
        <dbReference type="PROSITE" id="PS51526"/>
    </source>
</evidence>
<feature type="compositionally biased region" description="Pro residues" evidence="5">
    <location>
        <begin position="491"/>
        <end position="500"/>
    </location>
</feature>
<dbReference type="GO" id="GO:0016586">
    <property type="term" value="C:RSC-type complex"/>
    <property type="evidence" value="ECO:0007669"/>
    <property type="project" value="TreeGrafter"/>
</dbReference>
<evidence type="ECO:0000256" key="5">
    <source>
        <dbReference type="SAM" id="MobiDB-lite"/>
    </source>
</evidence>
<dbReference type="STRING" id="1051891.A0A0C3QLW1"/>
<gene>
    <name evidence="7" type="ORF">M407DRAFT_17415</name>
</gene>
<reference evidence="8" key="2">
    <citation type="submission" date="2015-01" db="EMBL/GenBank/DDBJ databases">
        <title>Evolutionary Origins and Diversification of the Mycorrhizal Mutualists.</title>
        <authorList>
            <consortium name="DOE Joint Genome Institute"/>
            <consortium name="Mycorrhizal Genomics Consortium"/>
            <person name="Kohler A."/>
            <person name="Kuo A."/>
            <person name="Nagy L.G."/>
            <person name="Floudas D."/>
            <person name="Copeland A."/>
            <person name="Barry K.W."/>
            <person name="Cichocki N."/>
            <person name="Veneault-Fourrey C."/>
            <person name="LaButti K."/>
            <person name="Lindquist E.A."/>
            <person name="Lipzen A."/>
            <person name="Lundell T."/>
            <person name="Morin E."/>
            <person name="Murat C."/>
            <person name="Riley R."/>
            <person name="Ohm R."/>
            <person name="Sun H."/>
            <person name="Tunlid A."/>
            <person name="Henrissat B."/>
            <person name="Grigoriev I.V."/>
            <person name="Hibbett D.S."/>
            <person name="Martin F."/>
        </authorList>
    </citation>
    <scope>NUCLEOTIDE SEQUENCE [LARGE SCALE GENOMIC DNA]</scope>
    <source>
        <strain evidence="8">MUT 4182</strain>
    </source>
</reference>
<evidence type="ECO:0000256" key="1">
    <source>
        <dbReference type="ARBA" id="ARBA00022853"/>
    </source>
</evidence>
<feature type="region of interest" description="Disordered" evidence="5">
    <location>
        <begin position="458"/>
        <end position="500"/>
    </location>
</feature>
<dbReference type="AlphaFoldDB" id="A0A0C3QLW1"/>
<keyword evidence="8" id="KW-1185">Reference proteome</keyword>
<dbReference type="HOGENOM" id="CLU_028353_0_0_1"/>
<keyword evidence="3" id="KW-0804">Transcription</keyword>
<keyword evidence="1" id="KW-0156">Chromatin regulator</keyword>
<dbReference type="OrthoDB" id="338531at2759"/>
<evidence type="ECO:0000313" key="8">
    <source>
        <dbReference type="Proteomes" id="UP000054248"/>
    </source>
</evidence>
<dbReference type="PANTHER" id="PTHR22970:SF14">
    <property type="entry name" value="AT-RICH INTERACTIVE DOMAIN-CONTAINING PROTEIN 2"/>
    <property type="match status" value="1"/>
</dbReference>
<sequence>MSQGQYRTPVADGHEQWYIDESPKNRMVLALLSGIDEEISWSLFRLGHLSYQHGHRFFLKPLFGLTDALMEWPMWWVNENGGLPQRDNLLEGAGSLTEVWAITPDVEKKRKHALESLLIIRNASLETANAAYLTPLNAEFIGYLAEIFQALAGNLVLPSSKKDRPTIPLKEITDLVATTKDRALIISLLGGLATLFQHGHNSANIPPTSPALDTSIRYLPLTFDGPLLAACLDYLFAHLSTPVTAKAFLHHKELVNTIKCLVALLLSEQVGQPRQHSLIPNVATAPQEPSVPLYQLTTDELQNLVNTPEPQRCMDWLRRMYVPAPGLDEIQGSIWLLYRDTFTPYLEQTLSVGGLANAADFIKKIMEVFPTAQAIVDPGPPQRYIIRGIKRRLQEGAFKCRWVRGACNVPAFETVEDLYDHLSTHLTEAGGCEWATCQYGQAGSVPLERLKLHALTHLPSSTPVRRDPLQQPESITLPSPGYPHPAFNPTERPPPPPPNPVLSYTVPATSPPSTSLTALLILRILFRTSFPDSGPAPPVSDENRFGFPMPPALTGEIQELQKEIRDAQAKEGEDSAGEESERIGERNGRRAFERVASELAKLQLADESLVGWVDEMNGVLGTLPQVL</sequence>
<accession>A0A0C3QLW1</accession>
<evidence type="ECO:0000256" key="4">
    <source>
        <dbReference type="ARBA" id="ARBA00023242"/>
    </source>
</evidence>
<feature type="region of interest" description="Disordered" evidence="5">
    <location>
        <begin position="567"/>
        <end position="587"/>
    </location>
</feature>
<evidence type="ECO:0000256" key="2">
    <source>
        <dbReference type="ARBA" id="ARBA00023015"/>
    </source>
</evidence>
<proteinExistence type="predicted"/>
<evidence type="ECO:0000313" key="7">
    <source>
        <dbReference type="EMBL" id="KIO33810.1"/>
    </source>
</evidence>
<dbReference type="InterPro" id="IPR052406">
    <property type="entry name" value="Chromatin_Remodeling_Comp"/>
</dbReference>
<dbReference type="Proteomes" id="UP000054248">
    <property type="component" value="Unassembled WGS sequence"/>
</dbReference>
<dbReference type="PROSITE" id="PS51526">
    <property type="entry name" value="RFX_DBD"/>
    <property type="match status" value="1"/>
</dbReference>
<dbReference type="PANTHER" id="PTHR22970">
    <property type="entry name" value="AT-RICH INTERACTIVE DOMAIN-CONTAINING PROTEIN 2"/>
    <property type="match status" value="1"/>
</dbReference>
<name>A0A0C3QLW1_9AGAM</name>
<dbReference type="GO" id="GO:0006325">
    <property type="term" value="P:chromatin organization"/>
    <property type="evidence" value="ECO:0007669"/>
    <property type="project" value="UniProtKB-KW"/>
</dbReference>
<dbReference type="GO" id="GO:0003677">
    <property type="term" value="F:DNA binding"/>
    <property type="evidence" value="ECO:0007669"/>
    <property type="project" value="InterPro"/>
</dbReference>
<keyword evidence="2" id="KW-0805">Transcription regulation</keyword>
<reference evidence="7 8" key="1">
    <citation type="submission" date="2014-04" db="EMBL/GenBank/DDBJ databases">
        <authorList>
            <consortium name="DOE Joint Genome Institute"/>
            <person name="Kuo A."/>
            <person name="Girlanda M."/>
            <person name="Perotto S."/>
            <person name="Kohler A."/>
            <person name="Nagy L.G."/>
            <person name="Floudas D."/>
            <person name="Copeland A."/>
            <person name="Barry K.W."/>
            <person name="Cichocki N."/>
            <person name="Veneault-Fourrey C."/>
            <person name="LaButti K."/>
            <person name="Lindquist E.A."/>
            <person name="Lipzen A."/>
            <person name="Lundell T."/>
            <person name="Morin E."/>
            <person name="Murat C."/>
            <person name="Sun H."/>
            <person name="Tunlid A."/>
            <person name="Henrissat B."/>
            <person name="Grigoriev I.V."/>
            <person name="Hibbett D.S."/>
            <person name="Martin F."/>
            <person name="Nordberg H.P."/>
            <person name="Cantor M.N."/>
            <person name="Hua S.X."/>
        </authorList>
    </citation>
    <scope>NUCLEOTIDE SEQUENCE [LARGE SCALE GENOMIC DNA]</scope>
    <source>
        <strain evidence="7 8">MUT 4182</strain>
    </source>
</reference>
<dbReference type="EMBL" id="KN822946">
    <property type="protein sequence ID" value="KIO33810.1"/>
    <property type="molecule type" value="Genomic_DNA"/>
</dbReference>
<evidence type="ECO:0000256" key="3">
    <source>
        <dbReference type="ARBA" id="ARBA00023163"/>
    </source>
</evidence>
<organism evidence="7 8">
    <name type="scientific">Tulasnella calospora MUT 4182</name>
    <dbReference type="NCBI Taxonomy" id="1051891"/>
    <lineage>
        <taxon>Eukaryota</taxon>
        <taxon>Fungi</taxon>
        <taxon>Dikarya</taxon>
        <taxon>Basidiomycota</taxon>
        <taxon>Agaricomycotina</taxon>
        <taxon>Agaricomycetes</taxon>
        <taxon>Cantharellales</taxon>
        <taxon>Tulasnellaceae</taxon>
        <taxon>Tulasnella</taxon>
    </lineage>
</organism>
<keyword evidence="4" id="KW-0539">Nucleus</keyword>
<dbReference type="InterPro" id="IPR003150">
    <property type="entry name" value="DNA-bd_RFX"/>
</dbReference>
<protein>
    <recommendedName>
        <fullName evidence="6">RFX-type winged-helix domain-containing protein</fullName>
    </recommendedName>
</protein>
<feature type="domain" description="RFX-type winged-helix" evidence="6">
    <location>
        <begin position="313"/>
        <end position="393"/>
    </location>
</feature>